<dbReference type="Proteomes" id="UP000736583">
    <property type="component" value="Unassembled WGS sequence"/>
</dbReference>
<dbReference type="InterPro" id="IPR007167">
    <property type="entry name" value="Fe-transptr_FeoA-like"/>
</dbReference>
<evidence type="ECO:0000313" key="4">
    <source>
        <dbReference type="Proteomes" id="UP000736583"/>
    </source>
</evidence>
<dbReference type="RefSeq" id="WP_032123428.1">
    <property type="nucleotide sequence ID" value="NZ_JAHLQL010000003.1"/>
</dbReference>
<dbReference type="EMBL" id="JAHLQL010000003">
    <property type="protein sequence ID" value="MBU5592265.1"/>
    <property type="molecule type" value="Genomic_DNA"/>
</dbReference>
<dbReference type="PANTHER" id="PTHR43151">
    <property type="entry name" value="FEOA FAMILY PROTEIN"/>
    <property type="match status" value="1"/>
</dbReference>
<dbReference type="Gene3D" id="2.30.30.90">
    <property type="match status" value="1"/>
</dbReference>
<dbReference type="Pfam" id="PF04023">
    <property type="entry name" value="FeoA"/>
    <property type="match status" value="1"/>
</dbReference>
<evidence type="ECO:0000259" key="2">
    <source>
        <dbReference type="SMART" id="SM00899"/>
    </source>
</evidence>
<evidence type="ECO:0000313" key="3">
    <source>
        <dbReference type="EMBL" id="MBU5592265.1"/>
    </source>
</evidence>
<protein>
    <submittedName>
        <fullName evidence="3">FeoA domain-containing protein</fullName>
    </submittedName>
</protein>
<gene>
    <name evidence="3" type="ORF">KQI89_10870</name>
</gene>
<keyword evidence="4" id="KW-1185">Reference proteome</keyword>
<accession>A0ABS6F2Y8</accession>
<dbReference type="PANTHER" id="PTHR43151:SF1">
    <property type="entry name" value="SSR2333 PROTEIN"/>
    <property type="match status" value="1"/>
</dbReference>
<dbReference type="InterPro" id="IPR008988">
    <property type="entry name" value="Transcriptional_repressor_C"/>
</dbReference>
<keyword evidence="1" id="KW-0408">Iron</keyword>
<comment type="caution">
    <text evidence="3">The sequence shown here is derived from an EMBL/GenBank/DDBJ whole genome shotgun (WGS) entry which is preliminary data.</text>
</comment>
<proteinExistence type="predicted"/>
<sequence>MNMPLGFVRDGKKAIINKLMLQEDMNKKLQEMGFFNGAEVQVIKNDGRSVIVSLGGGRLALGKGMANKIMIEEVS</sequence>
<name>A0ABS6F2Y8_9CLOT</name>
<organism evidence="3 4">
    <name type="scientific">Clostridium simiarum</name>
    <dbReference type="NCBI Taxonomy" id="2841506"/>
    <lineage>
        <taxon>Bacteria</taxon>
        <taxon>Bacillati</taxon>
        <taxon>Bacillota</taxon>
        <taxon>Clostridia</taxon>
        <taxon>Eubacteriales</taxon>
        <taxon>Clostridiaceae</taxon>
        <taxon>Clostridium</taxon>
    </lineage>
</organism>
<dbReference type="SMART" id="SM00899">
    <property type="entry name" value="FeoA"/>
    <property type="match status" value="1"/>
</dbReference>
<dbReference type="InterPro" id="IPR053184">
    <property type="entry name" value="FeoA-like"/>
</dbReference>
<reference evidence="3 4" key="1">
    <citation type="submission" date="2021-06" db="EMBL/GenBank/DDBJ databases">
        <authorList>
            <person name="Sun Q."/>
            <person name="Li D."/>
        </authorList>
    </citation>
    <scope>NUCLEOTIDE SEQUENCE [LARGE SCALE GENOMIC DNA]</scope>
    <source>
        <strain evidence="3 4">MSJ-4</strain>
    </source>
</reference>
<dbReference type="InterPro" id="IPR038157">
    <property type="entry name" value="FeoA_core_dom"/>
</dbReference>
<evidence type="ECO:0000256" key="1">
    <source>
        <dbReference type="ARBA" id="ARBA00023004"/>
    </source>
</evidence>
<feature type="domain" description="Ferrous iron transporter FeoA-like" evidence="2">
    <location>
        <begin position="3"/>
        <end position="73"/>
    </location>
</feature>
<dbReference type="SUPFAM" id="SSF50037">
    <property type="entry name" value="C-terminal domain of transcriptional repressors"/>
    <property type="match status" value="1"/>
</dbReference>